<reference evidence="1" key="1">
    <citation type="submission" date="2020-11" db="EMBL/GenBank/DDBJ databases">
        <title>Genome of Flavobacterium soyangense.</title>
        <authorList>
            <person name="Liu Q."/>
            <person name="Xin Y.-H."/>
        </authorList>
    </citation>
    <scope>NUCLEOTIDE SEQUENCE</scope>
    <source>
        <strain evidence="1">CGMCC 1.13493</strain>
    </source>
</reference>
<comment type="caution">
    <text evidence="1">The sequence shown here is derived from an EMBL/GenBank/DDBJ whole genome shotgun (WGS) entry which is preliminary data.</text>
</comment>
<evidence type="ECO:0008006" key="3">
    <source>
        <dbReference type="Google" id="ProtNLM"/>
    </source>
</evidence>
<dbReference type="AlphaFoldDB" id="A0A930UCG5"/>
<evidence type="ECO:0000313" key="1">
    <source>
        <dbReference type="EMBL" id="MBF2708209.1"/>
    </source>
</evidence>
<evidence type="ECO:0000313" key="2">
    <source>
        <dbReference type="Proteomes" id="UP000646211"/>
    </source>
</evidence>
<organism evidence="1 2">
    <name type="scientific">Flavobacterium soyangense</name>
    <dbReference type="NCBI Taxonomy" id="2023265"/>
    <lineage>
        <taxon>Bacteria</taxon>
        <taxon>Pseudomonadati</taxon>
        <taxon>Bacteroidota</taxon>
        <taxon>Flavobacteriia</taxon>
        <taxon>Flavobacteriales</taxon>
        <taxon>Flavobacteriaceae</taxon>
        <taxon>Flavobacterium</taxon>
    </lineage>
</organism>
<dbReference type="EMBL" id="JADHEC010000010">
    <property type="protein sequence ID" value="MBF2708209.1"/>
    <property type="molecule type" value="Genomic_DNA"/>
</dbReference>
<sequence>MKIAIIIPNIIDSTPYVKNFTDVFDRIGAEYEFICWNRNELKIVSKEKEKKYVFNHPGPESNSLWRKMYDYWLFSRFVIKCLSNTQYDYLTVHTIVCGFFLNNFLKNNFEGRYVFDIRDYSPITPFINKQIEKLIYNSSFSVISSNGYKKWLPQKYDYILGHNVRKKLIENSINDQRDDDILPLFDEIRILTIGQIRDFESNSRIIDSFGNKNKIKLIFAGSGLEKEKLEKFSKERYSNIYFTGRYQKNEEKKIVENSDFINIVLPSSSLFRTQMSNRFYLSLVSRKPMIVNSESIQAGFVKKYKLGIVVNSTDDIYDKLTEYIREFDKNVFDNGCEEMIAKIFQDINNFEGEIIKRFV</sequence>
<dbReference type="SUPFAM" id="SSF53756">
    <property type="entry name" value="UDP-Glycosyltransferase/glycogen phosphorylase"/>
    <property type="match status" value="1"/>
</dbReference>
<accession>A0A930UCG5</accession>
<dbReference type="RefSeq" id="WP_194311467.1">
    <property type="nucleotide sequence ID" value="NZ_JADHEC010000010.1"/>
</dbReference>
<dbReference type="Proteomes" id="UP000646211">
    <property type="component" value="Unassembled WGS sequence"/>
</dbReference>
<dbReference type="Gene3D" id="3.40.50.2000">
    <property type="entry name" value="Glycogen Phosphorylase B"/>
    <property type="match status" value="1"/>
</dbReference>
<keyword evidence="2" id="KW-1185">Reference proteome</keyword>
<proteinExistence type="predicted"/>
<protein>
    <recommendedName>
        <fullName evidence="3">Glycosyl transferase family 1 domain-containing protein</fullName>
    </recommendedName>
</protein>
<gene>
    <name evidence="1" type="ORF">IR213_06350</name>
</gene>
<name>A0A930UCG5_9FLAO</name>